<gene>
    <name evidence="4" type="ORF">EFE41_09335</name>
    <name evidence="3" type="ORF">MPF_1907</name>
    <name evidence="5" type="ORF">SAMN06264941_1466</name>
</gene>
<dbReference type="OrthoDB" id="121880at2157"/>
<dbReference type="RefSeq" id="WP_072361511.1">
    <property type="nucleotide sequence ID" value="NZ_FXBN01000002.1"/>
</dbReference>
<reference evidence="7" key="2">
    <citation type="submission" date="2017-04" db="EMBL/GenBank/DDBJ databases">
        <authorList>
            <person name="Varghese N."/>
            <person name="Submissions S."/>
        </authorList>
    </citation>
    <scope>NUCLEOTIDE SEQUENCE [LARGE SCALE GENOMIC DNA]</scope>
    <source>
        <strain evidence="7">FDF-1</strain>
    </source>
</reference>
<keyword evidence="1" id="KW-0472">Membrane</keyword>
<evidence type="ECO:0000313" key="7">
    <source>
        <dbReference type="Proteomes" id="UP000193969"/>
    </source>
</evidence>
<dbReference type="Proteomes" id="UP000193969">
    <property type="component" value="Unassembled WGS sequence"/>
</dbReference>
<evidence type="ECO:0000313" key="3">
    <source>
        <dbReference type="EMBL" id="OJH48605.1"/>
    </source>
</evidence>
<protein>
    <recommendedName>
        <fullName evidence="2">DUF8060 domain-containing protein</fullName>
    </recommendedName>
</protein>
<dbReference type="Proteomes" id="UP000185713">
    <property type="component" value="Unassembled WGS sequence"/>
</dbReference>
<dbReference type="InterPro" id="IPR058373">
    <property type="entry name" value="DUF8060"/>
</dbReference>
<keyword evidence="1" id="KW-0812">Transmembrane</keyword>
<dbReference type="STRING" id="523843.SAMN06264941_1466"/>
<keyword evidence="1" id="KW-1133">Transmembrane helix</keyword>
<reference evidence="3 6" key="1">
    <citation type="submission" date="2014-12" db="EMBL/GenBank/DDBJ databases">
        <title>The genome sequence of Methanohalophilus portucalensis strain FDF1.</title>
        <authorList>
            <person name="Lai M.-C."/>
            <person name="Lai S.-J."/>
        </authorList>
    </citation>
    <scope>NUCLEOTIDE SEQUENCE [LARGE SCALE GENOMIC DNA]</scope>
    <source>
        <strain evidence="3 6">FDF-1</strain>
    </source>
</reference>
<dbReference type="EMBL" id="JWTK01000007">
    <property type="protein sequence ID" value="OJH48605.1"/>
    <property type="molecule type" value="Genomic_DNA"/>
</dbReference>
<accession>A0A1L9C253</accession>
<reference evidence="4 8" key="4">
    <citation type="submission" date="2018-10" db="EMBL/GenBank/DDBJ databases">
        <title>Cultivation of a novel Methanohalophilus strain from Kebrit Deep of the Red Sea and a genomic comparison of members of the genus Methanohalophilus.</title>
        <authorList>
            <person name="Guan Y."/>
            <person name="Ngugi D.K."/>
            <person name="Stingl U."/>
        </authorList>
    </citation>
    <scope>NUCLEOTIDE SEQUENCE [LARGE SCALE GENOMIC DNA]</scope>
    <source>
        <strain evidence="4 8">DSM 7471</strain>
    </source>
</reference>
<feature type="transmembrane region" description="Helical" evidence="1">
    <location>
        <begin position="12"/>
        <end position="37"/>
    </location>
</feature>
<keyword evidence="7" id="KW-1185">Reference proteome</keyword>
<evidence type="ECO:0000313" key="5">
    <source>
        <dbReference type="EMBL" id="SMH39990.1"/>
    </source>
</evidence>
<feature type="domain" description="DUF8060" evidence="2">
    <location>
        <begin position="7"/>
        <end position="77"/>
    </location>
</feature>
<dbReference type="Pfam" id="PF26256">
    <property type="entry name" value="DUF8060"/>
    <property type="match status" value="1"/>
</dbReference>
<reference evidence="5" key="3">
    <citation type="submission" date="2017-04" db="EMBL/GenBank/DDBJ databases">
        <authorList>
            <person name="Afonso C.L."/>
            <person name="Miller P.J."/>
            <person name="Scott M.A."/>
            <person name="Spackman E."/>
            <person name="Goraichik I."/>
            <person name="Dimitrov K.M."/>
            <person name="Suarez D.L."/>
            <person name="Swayne D.E."/>
        </authorList>
    </citation>
    <scope>NUCLEOTIDE SEQUENCE [LARGE SCALE GENOMIC DNA]</scope>
    <source>
        <strain evidence="5">FDF-1</strain>
    </source>
</reference>
<dbReference type="EMBL" id="FXBN01000002">
    <property type="protein sequence ID" value="SMH39990.1"/>
    <property type="molecule type" value="Genomic_DNA"/>
</dbReference>
<dbReference type="AlphaFoldDB" id="A0A1L9C253"/>
<evidence type="ECO:0000256" key="1">
    <source>
        <dbReference type="SAM" id="Phobius"/>
    </source>
</evidence>
<evidence type="ECO:0000313" key="6">
    <source>
        <dbReference type="Proteomes" id="UP000185713"/>
    </source>
</evidence>
<sequence>MSEEITDNRKDLVYYFRQASFAILMLLILISVFRLYFALENIISTWFEYQYVPIFRAVYNLVVLIVALYIVIHYFVRKQD</sequence>
<evidence type="ECO:0000313" key="4">
    <source>
        <dbReference type="EMBL" id="RNI09505.1"/>
    </source>
</evidence>
<dbReference type="EMBL" id="RJJH01000014">
    <property type="protein sequence ID" value="RNI09505.1"/>
    <property type="molecule type" value="Genomic_DNA"/>
</dbReference>
<feature type="transmembrane region" description="Helical" evidence="1">
    <location>
        <begin position="57"/>
        <end position="76"/>
    </location>
</feature>
<evidence type="ECO:0000259" key="2">
    <source>
        <dbReference type="Pfam" id="PF26256"/>
    </source>
</evidence>
<name>A0A1L9C253_9EURY</name>
<evidence type="ECO:0000313" key="8">
    <source>
        <dbReference type="Proteomes" id="UP000278252"/>
    </source>
</evidence>
<organism evidence="3 6">
    <name type="scientific">Methanohalophilus portucalensis FDF-1</name>
    <dbReference type="NCBI Taxonomy" id="523843"/>
    <lineage>
        <taxon>Archaea</taxon>
        <taxon>Methanobacteriati</taxon>
        <taxon>Methanobacteriota</taxon>
        <taxon>Stenosarchaea group</taxon>
        <taxon>Methanomicrobia</taxon>
        <taxon>Methanosarcinales</taxon>
        <taxon>Methanosarcinaceae</taxon>
        <taxon>Methanohalophilus</taxon>
    </lineage>
</organism>
<proteinExistence type="predicted"/>
<dbReference type="Proteomes" id="UP000278252">
    <property type="component" value="Unassembled WGS sequence"/>
</dbReference>